<dbReference type="GO" id="GO:0003755">
    <property type="term" value="F:peptidyl-prolyl cis-trans isomerase activity"/>
    <property type="evidence" value="ECO:0007669"/>
    <property type="project" value="UniProtKB-KW"/>
</dbReference>
<protein>
    <recommendedName>
        <fullName evidence="3">Trigger factor C-terminal domain-containing protein</fullName>
    </recommendedName>
</protein>
<gene>
    <name evidence="4" type="ORF">KDK92_18625</name>
</gene>
<keyword evidence="1" id="KW-0697">Rotamase</keyword>
<organism evidence="4 5">
    <name type="scientific">Oceanirhabdus seepicola</name>
    <dbReference type="NCBI Taxonomy" id="2828781"/>
    <lineage>
        <taxon>Bacteria</taxon>
        <taxon>Bacillati</taxon>
        <taxon>Bacillota</taxon>
        <taxon>Clostridia</taxon>
        <taxon>Eubacteriales</taxon>
        <taxon>Clostridiaceae</taxon>
        <taxon>Oceanirhabdus</taxon>
    </lineage>
</organism>
<dbReference type="Gene3D" id="1.10.3120.10">
    <property type="entry name" value="Trigger factor, C-terminal domain"/>
    <property type="match status" value="1"/>
</dbReference>
<dbReference type="GO" id="GO:0015031">
    <property type="term" value="P:protein transport"/>
    <property type="evidence" value="ECO:0007669"/>
    <property type="project" value="InterPro"/>
</dbReference>
<comment type="caution">
    <text evidence="4">The sequence shown here is derived from an EMBL/GenBank/DDBJ whole genome shotgun (WGS) entry which is preliminary data.</text>
</comment>
<dbReference type="AlphaFoldDB" id="A0A9J6P6J8"/>
<reference evidence="4" key="1">
    <citation type="journal article" date="2021" name="mSystems">
        <title>Bacteria and Archaea Synergistically Convert Glycine Betaine to Biogenic Methane in the Formosa Cold Seep of the South China Sea.</title>
        <authorList>
            <person name="Li L."/>
            <person name="Zhang W."/>
            <person name="Zhang S."/>
            <person name="Song L."/>
            <person name="Sun Q."/>
            <person name="Zhang H."/>
            <person name="Xiang H."/>
            <person name="Dong X."/>
        </authorList>
    </citation>
    <scope>NUCLEOTIDE SEQUENCE</scope>
    <source>
        <strain evidence="4">ZWT</strain>
    </source>
</reference>
<dbReference type="Pfam" id="PF05698">
    <property type="entry name" value="Trigger_C"/>
    <property type="match status" value="1"/>
</dbReference>
<dbReference type="SUPFAM" id="SSF109998">
    <property type="entry name" value="Triger factor/SurA peptide-binding domain-like"/>
    <property type="match status" value="1"/>
</dbReference>
<reference evidence="4" key="2">
    <citation type="submission" date="2021-04" db="EMBL/GenBank/DDBJ databases">
        <authorList>
            <person name="Dong X."/>
        </authorList>
    </citation>
    <scope>NUCLEOTIDE SEQUENCE</scope>
    <source>
        <strain evidence="4">ZWT</strain>
    </source>
</reference>
<feature type="domain" description="Trigger factor C-terminal" evidence="3">
    <location>
        <begin position="151"/>
        <end position="265"/>
    </location>
</feature>
<evidence type="ECO:0000256" key="2">
    <source>
        <dbReference type="ARBA" id="ARBA00023235"/>
    </source>
</evidence>
<evidence type="ECO:0000313" key="5">
    <source>
        <dbReference type="Proteomes" id="UP001056429"/>
    </source>
</evidence>
<evidence type="ECO:0000313" key="4">
    <source>
        <dbReference type="EMBL" id="MCM1991758.1"/>
    </source>
</evidence>
<dbReference type="GO" id="GO:0006457">
    <property type="term" value="P:protein folding"/>
    <property type="evidence" value="ECO:0007669"/>
    <property type="project" value="InterPro"/>
</dbReference>
<keyword evidence="5" id="KW-1185">Reference proteome</keyword>
<evidence type="ECO:0000256" key="1">
    <source>
        <dbReference type="ARBA" id="ARBA00023110"/>
    </source>
</evidence>
<dbReference type="InterPro" id="IPR037041">
    <property type="entry name" value="Trigger_fac_C_sf"/>
</dbReference>
<name>A0A9J6P6J8_9CLOT</name>
<dbReference type="EMBL" id="JAGSOJ010000004">
    <property type="protein sequence ID" value="MCM1991758.1"/>
    <property type="molecule type" value="Genomic_DNA"/>
</dbReference>
<keyword evidence="2" id="KW-0413">Isomerase</keyword>
<accession>A0A9J6P6J8</accession>
<dbReference type="InterPro" id="IPR027304">
    <property type="entry name" value="Trigger_fact/SurA_dom_sf"/>
</dbReference>
<dbReference type="SUPFAM" id="SSF54534">
    <property type="entry name" value="FKBP-like"/>
    <property type="match status" value="1"/>
</dbReference>
<dbReference type="InterPro" id="IPR008880">
    <property type="entry name" value="Trigger_fac_C"/>
</dbReference>
<evidence type="ECO:0000259" key="3">
    <source>
        <dbReference type="Pfam" id="PF05698"/>
    </source>
</evidence>
<sequence>MKTKLGQYKKFDFKRPNVIVSDDEINGFCLKIRERYKIDVEKEGTVEKGDYIVIDYNAYHDGEKIPEVSAKNHHSKIGEGFLIKEFEDSILGKKKSDLIEIDVILPDKTSIKYLRGEKVHFEIKILSVMERVIPTLTDAVVKSFKIEEINTIKELKEYAKDNIYYQKMMNQSANTINEIMRKIMGNSQVQLKDEEVNSLKDEIFEDFKKQLEKRNTNLQIYLSYTKKTEEELLEQCKLEAETYLTEKAIIEKIAEEENITFSNEEKERYSNYDQEELNQKLYQKVVLFLLKENTI</sequence>
<dbReference type="Gene3D" id="3.10.50.40">
    <property type="match status" value="1"/>
</dbReference>
<dbReference type="Proteomes" id="UP001056429">
    <property type="component" value="Unassembled WGS sequence"/>
</dbReference>
<dbReference type="InterPro" id="IPR046357">
    <property type="entry name" value="PPIase_dom_sf"/>
</dbReference>
<dbReference type="RefSeq" id="WP_250860898.1">
    <property type="nucleotide sequence ID" value="NZ_JAGSOJ010000004.1"/>
</dbReference>
<proteinExistence type="predicted"/>